<evidence type="ECO:0000313" key="4">
    <source>
        <dbReference type="Proteomes" id="UP000185093"/>
    </source>
</evidence>
<proteinExistence type="predicted"/>
<dbReference type="PANTHER" id="PTHR39198">
    <property type="entry name" value="HYPOTHETICAL MEMBRANE PROTEIN, CONSERVED"/>
    <property type="match status" value="1"/>
</dbReference>
<dbReference type="InterPro" id="IPR018905">
    <property type="entry name" value="A-galactase_NEW3"/>
</dbReference>
<name>A0ABY1JEZ6_9BACT</name>
<dbReference type="Pfam" id="PF10633">
    <property type="entry name" value="NPCBM_assoc"/>
    <property type="match status" value="1"/>
</dbReference>
<reference evidence="3 4" key="1">
    <citation type="submission" date="2016-11" db="EMBL/GenBank/DDBJ databases">
        <authorList>
            <person name="Varghese N."/>
            <person name="Submissions S."/>
        </authorList>
    </citation>
    <scope>NUCLEOTIDE SEQUENCE [LARGE SCALE GENOMIC DNA]</scope>
    <source>
        <strain evidence="3 4">DSM 20664</strain>
    </source>
</reference>
<comment type="caution">
    <text evidence="3">The sequence shown here is derived from an EMBL/GenBank/DDBJ whole genome shotgun (WGS) entry which is preliminary data.</text>
</comment>
<dbReference type="RefSeq" id="WP_074199902.1">
    <property type="nucleotide sequence ID" value="NZ_FSQZ01000001.1"/>
</dbReference>
<gene>
    <name evidence="3" type="ORF">SAMN05444368_1699</name>
</gene>
<accession>A0ABY1JEZ6</accession>
<sequence>MNMITNAQKFRSIFLMIFIVGLLFPLCAYDKAFAQQGSFIVHIPFTGIEMGTEDEVYIDVSFRNPTNTEMEVKLDLERDPKAKNWDVKFVSSQWGGFGVNRVRLDAGSGSENNENKEVNIKLHIKPGDNAHPGNYRFVVKASGGGTVREYPIYVYLKGGKVAVNAGAGKLIELESKYPVLEGAAGQPISFEIKVNNNSDKDTVVDFVTVAPSGWNSYITPRWETDKRVNSIKISANSSETLNFTVVPPIEAEKGEYPLEFHAKVGNSDTKLNLKVKVEGTYKLQIAPETRRLNFDMVAGKESQQIFYVWNEGSAPIENISFLVTSKPEDWEITFKPDKLGVLEPLAKTEKPETIQITFKAPERTIPGDYQVVLTAAGDQDKRTIELRATVKVPTTWGWIGVGVIVVVIALLFGIFAKLKRR</sequence>
<evidence type="ECO:0000313" key="3">
    <source>
        <dbReference type="EMBL" id="SIN75095.1"/>
    </source>
</evidence>
<keyword evidence="1" id="KW-0472">Membrane</keyword>
<feature type="transmembrane region" description="Helical" evidence="1">
    <location>
        <begin position="396"/>
        <end position="416"/>
    </location>
</feature>
<protein>
    <submittedName>
        <fullName evidence="3">NPCBM-associated, NEW3 domain of alpha-galactosidase</fullName>
    </submittedName>
</protein>
<feature type="domain" description="Alpha-galactosidase NEW3" evidence="2">
    <location>
        <begin position="298"/>
        <end position="375"/>
    </location>
</feature>
<keyword evidence="4" id="KW-1185">Reference proteome</keyword>
<keyword evidence="1" id="KW-1133">Transmembrane helix</keyword>
<evidence type="ECO:0000259" key="2">
    <source>
        <dbReference type="Pfam" id="PF10633"/>
    </source>
</evidence>
<keyword evidence="1" id="KW-0812">Transmembrane</keyword>
<dbReference type="EMBL" id="FSQZ01000001">
    <property type="protein sequence ID" value="SIN75095.1"/>
    <property type="molecule type" value="Genomic_DNA"/>
</dbReference>
<evidence type="ECO:0000256" key="1">
    <source>
        <dbReference type="SAM" id="Phobius"/>
    </source>
</evidence>
<dbReference type="PANTHER" id="PTHR39198:SF1">
    <property type="entry name" value="ALPHA-GALACTOSIDASE NEW3 DOMAIN-CONTAINING PROTEIN"/>
    <property type="match status" value="1"/>
</dbReference>
<dbReference type="Proteomes" id="UP000185093">
    <property type="component" value="Unassembled WGS sequence"/>
</dbReference>
<organism evidence="3 4">
    <name type="scientific">Acetomicrobium flavidum</name>
    <dbReference type="NCBI Taxonomy" id="49896"/>
    <lineage>
        <taxon>Bacteria</taxon>
        <taxon>Thermotogati</taxon>
        <taxon>Synergistota</taxon>
        <taxon>Synergistia</taxon>
        <taxon>Synergistales</taxon>
        <taxon>Acetomicrobiaceae</taxon>
        <taxon>Acetomicrobium</taxon>
    </lineage>
</organism>